<protein>
    <recommendedName>
        <fullName evidence="4">DUF3078 domain-containing protein</fullName>
    </recommendedName>
</protein>
<keyword evidence="1" id="KW-0732">Signal</keyword>
<evidence type="ECO:0000313" key="2">
    <source>
        <dbReference type="EMBL" id="UUC45166.1"/>
    </source>
</evidence>
<feature type="chain" id="PRO_5045267949" description="DUF3078 domain-containing protein" evidence="1">
    <location>
        <begin position="22"/>
        <end position="337"/>
    </location>
</feature>
<sequence>MKTQKKAIAFGLLLFSLAGFSQTAKDSISKQDSLTRKAKAYFARQFAVARPLNLEFIHMTPYQFAPKEGGTSVPKNTVDGYSQIKASVNFDFIKKRTWLLGSTFGYKYTNGSSEIISPSSHLELPNTTQFHYLYGSLNLTFFSRLFGKTVIYTSNITVDGSDQHFERATGLITGTLILKATERTRFMVGAIVSIDPTSEIPVIPSVIFEHRFGNGWMADILLPKQVMLRKHIFKKGRLSAGTELDRTSFYLYNINPENTSQKYEYRQLELNNGLVYEHLITDHVILTARTGMKWIAISRIFEKNGNFNDPIYETKTDPAFYFNIGISFNPFIKKKVK</sequence>
<name>A0ABY5IQP4_9FLAO</name>
<evidence type="ECO:0008006" key="4">
    <source>
        <dbReference type="Google" id="ProtNLM"/>
    </source>
</evidence>
<dbReference type="Proteomes" id="UP001059844">
    <property type="component" value="Chromosome"/>
</dbReference>
<evidence type="ECO:0000256" key="1">
    <source>
        <dbReference type="SAM" id="SignalP"/>
    </source>
</evidence>
<accession>A0ABY5IQP4</accession>
<reference evidence="2" key="1">
    <citation type="submission" date="2022-07" db="EMBL/GenBank/DDBJ databases">
        <title>Isolation, identification, and degradation of a PFOSA degrading strain from sewage treatment plant.</title>
        <authorList>
            <person name="Zhang L."/>
            <person name="Huo Y."/>
        </authorList>
    </citation>
    <scope>NUCLEOTIDE SEQUENCE</scope>
    <source>
        <strain evidence="2">C1</strain>
    </source>
</reference>
<feature type="signal peptide" evidence="1">
    <location>
        <begin position="1"/>
        <end position="21"/>
    </location>
</feature>
<dbReference type="RefSeq" id="WP_256550857.1">
    <property type="nucleotide sequence ID" value="NZ_CP101751.1"/>
</dbReference>
<evidence type="ECO:0000313" key="3">
    <source>
        <dbReference type="Proteomes" id="UP001059844"/>
    </source>
</evidence>
<keyword evidence="3" id="KW-1185">Reference proteome</keyword>
<organism evidence="2 3">
    <name type="scientific">Flavobacterium cerinum</name>
    <dbReference type="NCBI Taxonomy" id="2502784"/>
    <lineage>
        <taxon>Bacteria</taxon>
        <taxon>Pseudomonadati</taxon>
        <taxon>Bacteroidota</taxon>
        <taxon>Flavobacteriia</taxon>
        <taxon>Flavobacteriales</taxon>
        <taxon>Flavobacteriaceae</taxon>
        <taxon>Flavobacterium</taxon>
    </lineage>
</organism>
<proteinExistence type="predicted"/>
<gene>
    <name evidence="2" type="ORF">NOX80_16265</name>
</gene>
<dbReference type="EMBL" id="CP101751">
    <property type="protein sequence ID" value="UUC45166.1"/>
    <property type="molecule type" value="Genomic_DNA"/>
</dbReference>